<accession>A0A1M5SDP3</accession>
<dbReference type="InterPro" id="IPR002622">
    <property type="entry name" value="Transposase_14"/>
</dbReference>
<dbReference type="STRING" id="1121316.SAMN02745207_00874"/>
<sequence>MGTLGTNKELSELKMKMIEGILKNDTITQIAKDIKVTRNTVYAWLELDDVKAELNKRKQQIISKAQNAIMNDMDKYIAEVKRLALESDSDKIKTDCLIYLIDKTLGKNTTKIQEISDENNNNNQTNEQIMNELNDFKLIELEKKAK</sequence>
<keyword evidence="3" id="KW-1185">Reference proteome</keyword>
<reference evidence="2 3" key="1">
    <citation type="submission" date="2016-11" db="EMBL/GenBank/DDBJ databases">
        <authorList>
            <person name="Jaros S."/>
            <person name="Januszkiewicz K."/>
            <person name="Wedrychowicz H."/>
        </authorList>
    </citation>
    <scope>NUCLEOTIDE SEQUENCE [LARGE SCALE GENOMIC DNA]</scope>
    <source>
        <strain evidence="2 3">DSM 8605</strain>
    </source>
</reference>
<gene>
    <name evidence="2" type="ORF">SAMN02745207_00874</name>
</gene>
<protein>
    <submittedName>
        <fullName evidence="2">Transposase</fullName>
    </submittedName>
</protein>
<dbReference type="OrthoDB" id="1910131at2"/>
<dbReference type="EMBL" id="FQXM01000004">
    <property type="protein sequence ID" value="SHH36408.1"/>
    <property type="molecule type" value="Genomic_DNA"/>
</dbReference>
<evidence type="ECO:0000259" key="1">
    <source>
        <dbReference type="Pfam" id="PF01710"/>
    </source>
</evidence>
<dbReference type="Proteomes" id="UP000184447">
    <property type="component" value="Unassembled WGS sequence"/>
</dbReference>
<evidence type="ECO:0000313" key="2">
    <source>
        <dbReference type="EMBL" id="SHH36408.1"/>
    </source>
</evidence>
<organism evidence="2 3">
    <name type="scientific">Clostridium grantii DSM 8605</name>
    <dbReference type="NCBI Taxonomy" id="1121316"/>
    <lineage>
        <taxon>Bacteria</taxon>
        <taxon>Bacillati</taxon>
        <taxon>Bacillota</taxon>
        <taxon>Clostridia</taxon>
        <taxon>Eubacteriales</taxon>
        <taxon>Clostridiaceae</taxon>
        <taxon>Clostridium</taxon>
    </lineage>
</organism>
<dbReference type="Pfam" id="PF01710">
    <property type="entry name" value="HTH_Tnp_IS630"/>
    <property type="match status" value="1"/>
</dbReference>
<name>A0A1M5SDP3_9CLOT</name>
<feature type="domain" description="Transposase Synechocystis PCC 6803" evidence="1">
    <location>
        <begin position="12"/>
        <end position="83"/>
    </location>
</feature>
<dbReference type="Gene3D" id="1.10.10.60">
    <property type="entry name" value="Homeodomain-like"/>
    <property type="match status" value="1"/>
</dbReference>
<proteinExistence type="predicted"/>
<dbReference type="RefSeq" id="WP_073337207.1">
    <property type="nucleotide sequence ID" value="NZ_FQXM01000004.1"/>
</dbReference>
<dbReference type="AlphaFoldDB" id="A0A1M5SDP3"/>
<evidence type="ECO:0000313" key="3">
    <source>
        <dbReference type="Proteomes" id="UP000184447"/>
    </source>
</evidence>